<keyword evidence="2" id="KW-1185">Reference proteome</keyword>
<proteinExistence type="predicted"/>
<accession>A0ABW4A7M3</accession>
<dbReference type="EMBL" id="JBHTMK010000018">
    <property type="protein sequence ID" value="MFD1366559.1"/>
    <property type="molecule type" value="Genomic_DNA"/>
</dbReference>
<evidence type="ECO:0000313" key="2">
    <source>
        <dbReference type="Proteomes" id="UP001597183"/>
    </source>
</evidence>
<reference evidence="2" key="1">
    <citation type="journal article" date="2019" name="Int. J. Syst. Evol. Microbiol.">
        <title>The Global Catalogue of Microorganisms (GCM) 10K type strain sequencing project: providing services to taxonomists for standard genome sequencing and annotation.</title>
        <authorList>
            <consortium name="The Broad Institute Genomics Platform"/>
            <consortium name="The Broad Institute Genome Sequencing Center for Infectious Disease"/>
            <person name="Wu L."/>
            <person name="Ma J."/>
        </authorList>
    </citation>
    <scope>NUCLEOTIDE SEQUENCE [LARGE SCALE GENOMIC DNA]</scope>
    <source>
        <strain evidence="2">CCM 7526</strain>
    </source>
</reference>
<protein>
    <submittedName>
        <fullName evidence="1">Formate dehydrogenase subunit delta</fullName>
    </submittedName>
</protein>
<dbReference type="InterPro" id="IPR021074">
    <property type="entry name" value="Formate_DH_dsu"/>
</dbReference>
<evidence type="ECO:0000313" key="1">
    <source>
        <dbReference type="EMBL" id="MFD1366559.1"/>
    </source>
</evidence>
<gene>
    <name evidence="1" type="ORF">ACFQ5G_14490</name>
</gene>
<organism evidence="1 2">
    <name type="scientific">Actinoplanes sichuanensis</name>
    <dbReference type="NCBI Taxonomy" id="512349"/>
    <lineage>
        <taxon>Bacteria</taxon>
        <taxon>Bacillati</taxon>
        <taxon>Actinomycetota</taxon>
        <taxon>Actinomycetes</taxon>
        <taxon>Micromonosporales</taxon>
        <taxon>Micromonosporaceae</taxon>
        <taxon>Actinoplanes</taxon>
    </lineage>
</organism>
<dbReference type="Proteomes" id="UP001597183">
    <property type="component" value="Unassembled WGS sequence"/>
</dbReference>
<sequence length="68" mass="7535">MSPQVRMINDIAVQFRHQGLDTAAAAIAEHVRAFWDPRMRAELLRRVDAEPESLDPLALAAALLLTSP</sequence>
<dbReference type="Pfam" id="PF11390">
    <property type="entry name" value="FdsD"/>
    <property type="match status" value="1"/>
</dbReference>
<comment type="caution">
    <text evidence="1">The sequence shown here is derived from an EMBL/GenBank/DDBJ whole genome shotgun (WGS) entry which is preliminary data.</text>
</comment>
<dbReference type="RefSeq" id="WP_317793317.1">
    <property type="nucleotide sequence ID" value="NZ_AP028461.1"/>
</dbReference>
<name>A0ABW4A7M3_9ACTN</name>